<dbReference type="InterPro" id="IPR002611">
    <property type="entry name" value="IstB_ATP-bd"/>
</dbReference>
<reference evidence="6" key="1">
    <citation type="submission" date="2016-08" db="EMBL/GenBank/DDBJ databases">
        <authorList>
            <person name="Varghese N."/>
            <person name="Submissions Spin"/>
        </authorList>
    </citation>
    <scope>NUCLEOTIDE SEQUENCE [LARGE SCALE GENOMIC DNA]</scope>
    <source>
        <strain evidence="6">HAMBI 2975</strain>
    </source>
</reference>
<accession>A0A1C3XFF7</accession>
<dbReference type="STRING" id="410764.GA0061103_0989"/>
<dbReference type="Gene3D" id="3.40.50.300">
    <property type="entry name" value="P-loop containing nucleotide triphosphate hydrolases"/>
    <property type="match status" value="1"/>
</dbReference>
<evidence type="ECO:0000256" key="3">
    <source>
        <dbReference type="ARBA" id="ARBA00022840"/>
    </source>
</evidence>
<name>A0A1C3XFF7_9HYPH</name>
<dbReference type="GO" id="GO:0006260">
    <property type="term" value="P:DNA replication"/>
    <property type="evidence" value="ECO:0007669"/>
    <property type="project" value="TreeGrafter"/>
</dbReference>
<dbReference type="OrthoDB" id="8150723at2"/>
<dbReference type="NCBIfam" id="NF038214">
    <property type="entry name" value="IS21_help_AAA"/>
    <property type="match status" value="1"/>
</dbReference>
<protein>
    <submittedName>
        <fullName evidence="5">DNA replication protein DnaC</fullName>
    </submittedName>
</protein>
<dbReference type="Proteomes" id="UP000199101">
    <property type="component" value="Unassembled WGS sequence"/>
</dbReference>
<keyword evidence="3" id="KW-0067">ATP-binding</keyword>
<evidence type="ECO:0000256" key="2">
    <source>
        <dbReference type="ARBA" id="ARBA00022741"/>
    </source>
</evidence>
<evidence type="ECO:0000313" key="5">
    <source>
        <dbReference type="EMBL" id="SCB51010.1"/>
    </source>
</evidence>
<sequence length="283" mass="31149">MRHDPASGAVVIMLRQLKMHGMAQAVGELTEQGAPAFEAIIPVLSQLLKAETTVLKAETTEREVKAIAYQLRSAAFPAYRDLSGFDFTNCEINEALVRQLHRCDFLTEANNIVLIGGPGTGKTHIATAIGVQAVEHHHKRVRFFSTVELVNALEQEKAQGHSGKIAKRLFRCDLVILDELGYLPFSASGGALLFHLLSKLCEHTSVIITTNLSFSEWASVFGDAKMTTALLDRLTHHCHILETGNDSGSALSANQQRRTCDWSDAAKKRLKPDFNRFPTTSLI</sequence>
<proteinExistence type="inferred from homology"/>
<keyword evidence="2" id="KW-0547">Nucleotide-binding</keyword>
<evidence type="ECO:0000313" key="6">
    <source>
        <dbReference type="Proteomes" id="UP000199101"/>
    </source>
</evidence>
<dbReference type="GO" id="GO:0005524">
    <property type="term" value="F:ATP binding"/>
    <property type="evidence" value="ECO:0007669"/>
    <property type="project" value="UniProtKB-KW"/>
</dbReference>
<dbReference type="RefSeq" id="WP_092720467.1">
    <property type="nucleotide sequence ID" value="NZ_FMAG01000017.1"/>
</dbReference>
<evidence type="ECO:0000259" key="4">
    <source>
        <dbReference type="SMART" id="SM00382"/>
    </source>
</evidence>
<dbReference type="PANTHER" id="PTHR30050">
    <property type="entry name" value="CHROMOSOMAL REPLICATION INITIATOR PROTEIN DNAA"/>
    <property type="match status" value="1"/>
</dbReference>
<dbReference type="SUPFAM" id="SSF52540">
    <property type="entry name" value="P-loop containing nucleoside triphosphate hydrolases"/>
    <property type="match status" value="1"/>
</dbReference>
<dbReference type="CDD" id="cd00009">
    <property type="entry name" value="AAA"/>
    <property type="match status" value="1"/>
</dbReference>
<dbReference type="InterPro" id="IPR028350">
    <property type="entry name" value="DNAC/IstB-like"/>
</dbReference>
<dbReference type="InterPro" id="IPR027417">
    <property type="entry name" value="P-loop_NTPase"/>
</dbReference>
<dbReference type="InterPro" id="IPR003593">
    <property type="entry name" value="AAA+_ATPase"/>
</dbReference>
<evidence type="ECO:0000256" key="1">
    <source>
        <dbReference type="ARBA" id="ARBA00008059"/>
    </source>
</evidence>
<dbReference type="EMBL" id="FMAG01000017">
    <property type="protein sequence ID" value="SCB51010.1"/>
    <property type="molecule type" value="Genomic_DNA"/>
</dbReference>
<organism evidence="5 6">
    <name type="scientific">Rhizobium multihospitium</name>
    <dbReference type="NCBI Taxonomy" id="410764"/>
    <lineage>
        <taxon>Bacteria</taxon>
        <taxon>Pseudomonadati</taxon>
        <taxon>Pseudomonadota</taxon>
        <taxon>Alphaproteobacteria</taxon>
        <taxon>Hyphomicrobiales</taxon>
        <taxon>Rhizobiaceae</taxon>
        <taxon>Rhizobium/Agrobacterium group</taxon>
        <taxon>Rhizobium</taxon>
    </lineage>
</organism>
<dbReference type="PANTHER" id="PTHR30050:SF4">
    <property type="entry name" value="ATP-BINDING PROTEIN RV3427C IN INSERTION SEQUENCE-RELATED"/>
    <property type="match status" value="1"/>
</dbReference>
<comment type="similarity">
    <text evidence="1">Belongs to the IS21/IS1162 putative ATP-binding protein family.</text>
</comment>
<dbReference type="SMART" id="SM00382">
    <property type="entry name" value="AAA"/>
    <property type="match status" value="1"/>
</dbReference>
<keyword evidence="6" id="KW-1185">Reference proteome</keyword>
<dbReference type="Pfam" id="PF01695">
    <property type="entry name" value="IstB_IS21"/>
    <property type="match status" value="1"/>
</dbReference>
<dbReference type="InterPro" id="IPR047661">
    <property type="entry name" value="IstB"/>
</dbReference>
<feature type="domain" description="AAA+ ATPase" evidence="4">
    <location>
        <begin position="108"/>
        <end position="245"/>
    </location>
</feature>
<dbReference type="PIRSF" id="PIRSF003073">
    <property type="entry name" value="DNAC_TnpB_IstB"/>
    <property type="match status" value="1"/>
</dbReference>
<dbReference type="AlphaFoldDB" id="A0A1C3XFF7"/>
<gene>
    <name evidence="5" type="ORF">GA0061103_0989</name>
</gene>